<dbReference type="EMBL" id="CAJGYO010000561">
    <property type="protein sequence ID" value="CAD6342621.1"/>
    <property type="molecule type" value="Genomic_DNA"/>
</dbReference>
<dbReference type="Proteomes" id="UP000604825">
    <property type="component" value="Unassembled WGS sequence"/>
</dbReference>
<keyword evidence="2" id="KW-1185">Reference proteome</keyword>
<protein>
    <submittedName>
        <fullName evidence="1">Uncharacterized protein</fullName>
    </submittedName>
</protein>
<name>A0A811SIF8_9POAL</name>
<organism evidence="1 2">
    <name type="scientific">Miscanthus lutarioriparius</name>
    <dbReference type="NCBI Taxonomy" id="422564"/>
    <lineage>
        <taxon>Eukaryota</taxon>
        <taxon>Viridiplantae</taxon>
        <taxon>Streptophyta</taxon>
        <taxon>Embryophyta</taxon>
        <taxon>Tracheophyta</taxon>
        <taxon>Spermatophyta</taxon>
        <taxon>Magnoliopsida</taxon>
        <taxon>Liliopsida</taxon>
        <taxon>Poales</taxon>
        <taxon>Poaceae</taxon>
        <taxon>PACMAD clade</taxon>
        <taxon>Panicoideae</taxon>
        <taxon>Andropogonodae</taxon>
        <taxon>Andropogoneae</taxon>
        <taxon>Saccharinae</taxon>
        <taxon>Miscanthus</taxon>
    </lineage>
</organism>
<dbReference type="AlphaFoldDB" id="A0A811SIF8"/>
<sequence>MPLQNGGGWALEAQAQQAMKQPAAARRGRRGATLLLLLRVGALCASAAAAALAAAATPGARRSGSCWRPTPSWRCTRRPEAAAAAWEVAGGATLLPEAMQLWFDFAHDQVVAAGEISRMDRSDAVLNDRIRIIFHHCLCCARQTLWLFGHTLTLSIAPLTIRSHAPHVDCVFRVSRNRPTEETHSPGWKEEE</sequence>
<accession>A0A811SIF8</accession>
<proteinExistence type="predicted"/>
<evidence type="ECO:0000313" key="1">
    <source>
        <dbReference type="EMBL" id="CAD6342621.1"/>
    </source>
</evidence>
<reference evidence="1" key="1">
    <citation type="submission" date="2020-10" db="EMBL/GenBank/DDBJ databases">
        <authorList>
            <person name="Han B."/>
            <person name="Lu T."/>
            <person name="Zhao Q."/>
            <person name="Huang X."/>
            <person name="Zhao Y."/>
        </authorList>
    </citation>
    <scope>NUCLEOTIDE SEQUENCE</scope>
</reference>
<gene>
    <name evidence="1" type="ORF">NCGR_LOCUS66719</name>
</gene>
<dbReference type="OrthoDB" id="782114at2759"/>
<evidence type="ECO:0000313" key="2">
    <source>
        <dbReference type="Proteomes" id="UP000604825"/>
    </source>
</evidence>
<comment type="caution">
    <text evidence="1">The sequence shown here is derived from an EMBL/GenBank/DDBJ whole genome shotgun (WGS) entry which is preliminary data.</text>
</comment>